<dbReference type="InterPro" id="IPR011059">
    <property type="entry name" value="Metal-dep_hydrolase_composite"/>
</dbReference>
<evidence type="ECO:0000313" key="3">
    <source>
        <dbReference type="Proteomes" id="UP001519295"/>
    </source>
</evidence>
<reference evidence="2 3" key="1">
    <citation type="submission" date="2021-03" db="EMBL/GenBank/DDBJ databases">
        <title>Sequencing the genomes of 1000 actinobacteria strains.</title>
        <authorList>
            <person name="Klenk H.-P."/>
        </authorList>
    </citation>
    <scope>NUCLEOTIDE SEQUENCE [LARGE SCALE GENOMIC DNA]</scope>
    <source>
        <strain evidence="2 3">DSM 45256</strain>
    </source>
</reference>
<organism evidence="2 3">
    <name type="scientific">Pseudonocardia parietis</name>
    <dbReference type="NCBI Taxonomy" id="570936"/>
    <lineage>
        <taxon>Bacteria</taxon>
        <taxon>Bacillati</taxon>
        <taxon>Actinomycetota</taxon>
        <taxon>Actinomycetes</taxon>
        <taxon>Pseudonocardiales</taxon>
        <taxon>Pseudonocardiaceae</taxon>
        <taxon>Pseudonocardia</taxon>
    </lineage>
</organism>
<dbReference type="Pfam" id="PF07969">
    <property type="entry name" value="Amidohydro_3"/>
    <property type="match status" value="1"/>
</dbReference>
<dbReference type="PANTHER" id="PTHR11647:SF1">
    <property type="entry name" value="COLLAPSIN RESPONSE MEDIATOR PROTEIN"/>
    <property type="match status" value="1"/>
</dbReference>
<keyword evidence="2" id="KW-0378">Hydrolase</keyword>
<dbReference type="Gene3D" id="2.30.40.10">
    <property type="entry name" value="Urease, subunit C, domain 1"/>
    <property type="match status" value="1"/>
</dbReference>
<dbReference type="RefSeq" id="WP_210027722.1">
    <property type="nucleotide sequence ID" value="NZ_JAGINU010000001.1"/>
</dbReference>
<dbReference type="InterPro" id="IPR032466">
    <property type="entry name" value="Metal_Hydrolase"/>
</dbReference>
<dbReference type="SUPFAM" id="SSF51338">
    <property type="entry name" value="Composite domain of metallo-dependent hydrolases"/>
    <property type="match status" value="1"/>
</dbReference>
<dbReference type="Proteomes" id="UP001519295">
    <property type="component" value="Unassembled WGS sequence"/>
</dbReference>
<dbReference type="Gene3D" id="3.30.1490.130">
    <property type="entry name" value="D-aminoacylase. Domain 3"/>
    <property type="match status" value="1"/>
</dbReference>
<name>A0ABS4VUJ9_9PSEU</name>
<dbReference type="Gene3D" id="3.20.20.140">
    <property type="entry name" value="Metal-dependent hydrolases"/>
    <property type="match status" value="1"/>
</dbReference>
<dbReference type="GO" id="GO:0047420">
    <property type="term" value="F:N-acyl-D-amino-acid deacylase activity"/>
    <property type="evidence" value="ECO:0007669"/>
    <property type="project" value="UniProtKB-EC"/>
</dbReference>
<evidence type="ECO:0000259" key="1">
    <source>
        <dbReference type="Pfam" id="PF07969"/>
    </source>
</evidence>
<feature type="domain" description="Amidohydrolase 3" evidence="1">
    <location>
        <begin position="45"/>
        <end position="502"/>
    </location>
</feature>
<protein>
    <submittedName>
        <fullName evidence="2">N-acyl-D-amino-acid deacylase</fullName>
        <ecNumber evidence="2">3.5.1.81</ecNumber>
    </submittedName>
</protein>
<dbReference type="InterPro" id="IPR013108">
    <property type="entry name" value="Amidohydro_3"/>
</dbReference>
<dbReference type="CDD" id="cd01297">
    <property type="entry name" value="D-aminoacylase"/>
    <property type="match status" value="1"/>
</dbReference>
<dbReference type="PANTHER" id="PTHR11647">
    <property type="entry name" value="HYDRANTOINASE/DIHYDROPYRIMIDINASE FAMILY MEMBER"/>
    <property type="match status" value="1"/>
</dbReference>
<accession>A0ABS4VUJ9</accession>
<dbReference type="EMBL" id="JAGINU010000001">
    <property type="protein sequence ID" value="MBP2367594.1"/>
    <property type="molecule type" value="Genomic_DNA"/>
</dbReference>
<keyword evidence="3" id="KW-1185">Reference proteome</keyword>
<sequence length="528" mass="55504">MTEHEIVVRGGQVVDGTGAPRRRADVGISAGRISGVGVGLEGQTVVEADGAVVAPGFIDLHSHADFTVEGSPHATTQLHQGVTTLLTGNCGFSPFPVRADGERHRLPLGEGTLSWDWDDAAGYRRAVERARPAINIGLQVGHGTIRHAVLGGADRPPTPRELDRMRALVADAARAGALGLSSGLIYAPGVFGTAEEVTALVAEAAEHGMLYSTHVRNETDRVVDAVAEAIDAAERGGARLEVSHLKCMGRPNHGSVRRALELIDAARERGVDVAADVYPYTASSTGLASRLAPWAVDGGPDALLQRLAEPATRARIAEALRTRFTEDIDPSGVVLAELGEGPYTGDIGRSLTDLAIRDGVDPVDAALDVLEMHRVQVSIVNHAMAEDDVDTVLRHPMVSVASDGAVLDATGDGVPHPRSFGTFARVLGRYVRERGVLTLEDAVRKMTSLPAGRLALHDRGVLRAGAVADIVVFDPDSVVDRSTYTDPWQLAEGVHTVFVNGVQAVRDGTPTGRAAGGVLQSLRASATA</sequence>
<evidence type="ECO:0000313" key="2">
    <source>
        <dbReference type="EMBL" id="MBP2367594.1"/>
    </source>
</evidence>
<dbReference type="SUPFAM" id="SSF51556">
    <property type="entry name" value="Metallo-dependent hydrolases"/>
    <property type="match status" value="1"/>
</dbReference>
<gene>
    <name evidence="2" type="ORF">JOF36_003290</name>
</gene>
<proteinExistence type="predicted"/>
<dbReference type="EC" id="3.5.1.81" evidence="2"/>
<comment type="caution">
    <text evidence="2">The sequence shown here is derived from an EMBL/GenBank/DDBJ whole genome shotgun (WGS) entry which is preliminary data.</text>
</comment>
<dbReference type="InterPro" id="IPR023100">
    <property type="entry name" value="D-aminoacylase_insert_dom_sf"/>
</dbReference>
<dbReference type="InterPro" id="IPR050378">
    <property type="entry name" value="Metallo-dep_Hydrolases_sf"/>
</dbReference>